<dbReference type="InterPro" id="IPR011701">
    <property type="entry name" value="MFS"/>
</dbReference>
<feature type="transmembrane region" description="Helical" evidence="7">
    <location>
        <begin position="322"/>
        <end position="339"/>
    </location>
</feature>
<keyword evidence="3" id="KW-1003">Cell membrane</keyword>
<comment type="subcellular location">
    <subcellularLocation>
        <location evidence="1">Cell membrane</location>
        <topology evidence="1">Multi-pass membrane protein</topology>
    </subcellularLocation>
</comment>
<dbReference type="Pfam" id="PF07690">
    <property type="entry name" value="MFS_1"/>
    <property type="match status" value="1"/>
</dbReference>
<evidence type="ECO:0000313" key="9">
    <source>
        <dbReference type="EMBL" id="GAA0505988.1"/>
    </source>
</evidence>
<keyword evidence="5 7" id="KW-1133">Transmembrane helix</keyword>
<evidence type="ECO:0000256" key="1">
    <source>
        <dbReference type="ARBA" id="ARBA00004651"/>
    </source>
</evidence>
<evidence type="ECO:0000256" key="2">
    <source>
        <dbReference type="ARBA" id="ARBA00022448"/>
    </source>
</evidence>
<proteinExistence type="predicted"/>
<feature type="transmembrane region" description="Helical" evidence="7">
    <location>
        <begin position="201"/>
        <end position="224"/>
    </location>
</feature>
<accession>A0ABN1BUK7</accession>
<name>A0ABN1BUK7_9DEIO</name>
<keyword evidence="2" id="KW-0813">Transport</keyword>
<evidence type="ECO:0000313" key="10">
    <source>
        <dbReference type="Proteomes" id="UP001500191"/>
    </source>
</evidence>
<dbReference type="InterPro" id="IPR036259">
    <property type="entry name" value="MFS_trans_sf"/>
</dbReference>
<dbReference type="Proteomes" id="UP001500191">
    <property type="component" value="Unassembled WGS sequence"/>
</dbReference>
<feature type="transmembrane region" description="Helical" evidence="7">
    <location>
        <begin position="236"/>
        <end position="254"/>
    </location>
</feature>
<evidence type="ECO:0000256" key="4">
    <source>
        <dbReference type="ARBA" id="ARBA00022692"/>
    </source>
</evidence>
<dbReference type="InterPro" id="IPR020846">
    <property type="entry name" value="MFS_dom"/>
</dbReference>
<reference evidence="9 10" key="1">
    <citation type="journal article" date="2019" name="Int. J. Syst. Evol. Microbiol.">
        <title>The Global Catalogue of Microorganisms (GCM) 10K type strain sequencing project: providing services to taxonomists for standard genome sequencing and annotation.</title>
        <authorList>
            <consortium name="The Broad Institute Genomics Platform"/>
            <consortium name="The Broad Institute Genome Sequencing Center for Infectious Disease"/>
            <person name="Wu L."/>
            <person name="Ma J."/>
        </authorList>
    </citation>
    <scope>NUCLEOTIDE SEQUENCE [LARGE SCALE GENOMIC DNA]</scope>
    <source>
        <strain evidence="9 10">JCM 14368</strain>
    </source>
</reference>
<sequence>MWLRPLTMLRLLALLTLCETVRTGFFVSALPVSGPALPLGAAAIGAMAGAHYLADALAKGPGGLLIGRWGLGAALLPGPLLGLLALLLTRHWPHPASGVLACAAWGLGYAALWPGVMSASQALAVPGRTARALTVSNLSVAPAILTGALAVGPLMKAHPDLTWTALLVTQSLTVLLALSLTRLRLPAPERAAHVWRDWRPVAALLPAAFVQTLAPALLSTVLYPLLDRLTLTLRDLWLPGLLAVITFALSVWLIGRRADRGHPRRALLPGLLLLAVTFALAALPGMTALLPLLGALLGVGYGAFITGWNGLVARTLPEGQRAAAWGTVMAVEALGYAAGPVLGGAAWQLAGVSGVFGLGAAVFLGALLYDLGRARTGRLPGGTVGEAGRG</sequence>
<dbReference type="InterPro" id="IPR050171">
    <property type="entry name" value="MFS_Transporters"/>
</dbReference>
<feature type="transmembrane region" description="Helical" evidence="7">
    <location>
        <begin position="161"/>
        <end position="180"/>
    </location>
</feature>
<protein>
    <submittedName>
        <fullName evidence="9">MFS transporter</fullName>
    </submittedName>
</protein>
<keyword evidence="6 7" id="KW-0472">Membrane</keyword>
<evidence type="ECO:0000256" key="6">
    <source>
        <dbReference type="ARBA" id="ARBA00023136"/>
    </source>
</evidence>
<feature type="transmembrane region" description="Helical" evidence="7">
    <location>
        <begin position="94"/>
        <end position="112"/>
    </location>
</feature>
<feature type="transmembrane region" description="Helical" evidence="7">
    <location>
        <begin position="345"/>
        <end position="369"/>
    </location>
</feature>
<evidence type="ECO:0000256" key="3">
    <source>
        <dbReference type="ARBA" id="ARBA00022475"/>
    </source>
</evidence>
<dbReference type="PROSITE" id="PS50850">
    <property type="entry name" value="MFS"/>
    <property type="match status" value="1"/>
</dbReference>
<gene>
    <name evidence="9" type="ORF">GCM10008937_12300</name>
</gene>
<dbReference type="PANTHER" id="PTHR23517:SF3">
    <property type="entry name" value="INTEGRAL MEMBRANE TRANSPORT PROTEIN"/>
    <property type="match status" value="1"/>
</dbReference>
<feature type="domain" description="Major facilitator superfamily (MFS) profile" evidence="8">
    <location>
        <begin position="200"/>
        <end position="390"/>
    </location>
</feature>
<evidence type="ECO:0000259" key="8">
    <source>
        <dbReference type="PROSITE" id="PS50850"/>
    </source>
</evidence>
<keyword evidence="4 7" id="KW-0812">Transmembrane</keyword>
<evidence type="ECO:0000256" key="7">
    <source>
        <dbReference type="SAM" id="Phobius"/>
    </source>
</evidence>
<evidence type="ECO:0000256" key="5">
    <source>
        <dbReference type="ARBA" id="ARBA00022989"/>
    </source>
</evidence>
<feature type="transmembrane region" description="Helical" evidence="7">
    <location>
        <begin position="66"/>
        <end position="88"/>
    </location>
</feature>
<comment type="caution">
    <text evidence="9">The sequence shown here is derived from an EMBL/GenBank/DDBJ whole genome shotgun (WGS) entry which is preliminary data.</text>
</comment>
<keyword evidence="10" id="KW-1185">Reference proteome</keyword>
<dbReference type="EMBL" id="BAAADB010000010">
    <property type="protein sequence ID" value="GAA0505988.1"/>
    <property type="molecule type" value="Genomic_DNA"/>
</dbReference>
<dbReference type="Gene3D" id="1.20.1250.20">
    <property type="entry name" value="MFS general substrate transporter like domains"/>
    <property type="match status" value="1"/>
</dbReference>
<dbReference type="SUPFAM" id="SSF103473">
    <property type="entry name" value="MFS general substrate transporter"/>
    <property type="match status" value="1"/>
</dbReference>
<organism evidence="9 10">
    <name type="scientific">Deinococcus depolymerans</name>
    <dbReference type="NCBI Taxonomy" id="392408"/>
    <lineage>
        <taxon>Bacteria</taxon>
        <taxon>Thermotogati</taxon>
        <taxon>Deinococcota</taxon>
        <taxon>Deinococci</taxon>
        <taxon>Deinococcales</taxon>
        <taxon>Deinococcaceae</taxon>
        <taxon>Deinococcus</taxon>
    </lineage>
</organism>
<feature type="transmembrane region" description="Helical" evidence="7">
    <location>
        <begin position="289"/>
        <end position="310"/>
    </location>
</feature>
<dbReference type="PANTHER" id="PTHR23517">
    <property type="entry name" value="RESISTANCE PROTEIN MDTM, PUTATIVE-RELATED-RELATED"/>
    <property type="match status" value="1"/>
</dbReference>
<feature type="transmembrane region" description="Helical" evidence="7">
    <location>
        <begin position="266"/>
        <end position="283"/>
    </location>
</feature>